<gene>
    <name evidence="2" type="ORF">CFF01_15640</name>
    <name evidence="3" type="ORF">FGA12_15615</name>
</gene>
<keyword evidence="5" id="KW-1185">Reference proteome</keyword>
<organism evidence="2 4">
    <name type="scientific">Shewanella marisflavi</name>
    <dbReference type="NCBI Taxonomy" id="260364"/>
    <lineage>
        <taxon>Bacteria</taxon>
        <taxon>Pseudomonadati</taxon>
        <taxon>Pseudomonadota</taxon>
        <taxon>Gammaproteobacteria</taxon>
        <taxon>Alteromonadales</taxon>
        <taxon>Shewanellaceae</taxon>
        <taxon>Shewanella</taxon>
    </lineage>
</organism>
<keyword evidence="1" id="KW-1133">Transmembrane helix</keyword>
<dbReference type="EMBL" id="CP022272">
    <property type="protein sequence ID" value="ASJ97907.1"/>
    <property type="molecule type" value="Genomic_DNA"/>
</dbReference>
<accession>A0AAC9U2G4</accession>
<dbReference type="AlphaFoldDB" id="A0AAC9U2G4"/>
<evidence type="ECO:0000313" key="4">
    <source>
        <dbReference type="Proteomes" id="UP000198233"/>
    </source>
</evidence>
<reference evidence="2 4" key="1">
    <citation type="submission" date="2017-06" db="EMBL/GenBank/DDBJ databases">
        <title>Complete genome sequence of Shewanella marisflavi EP1 associated with anaerobic 2,4-dinitrotoluene reduction and salt tolerance.</title>
        <authorList>
            <person name="Huang J."/>
        </authorList>
    </citation>
    <scope>NUCLEOTIDE SEQUENCE [LARGE SCALE GENOMIC DNA]</scope>
    <source>
        <strain evidence="2 4">EP1</strain>
    </source>
</reference>
<protein>
    <submittedName>
        <fullName evidence="2">Uncharacterized protein</fullName>
    </submittedName>
</protein>
<evidence type="ECO:0000313" key="2">
    <source>
        <dbReference type="EMBL" id="ASJ97907.1"/>
    </source>
</evidence>
<feature type="transmembrane region" description="Helical" evidence="1">
    <location>
        <begin position="36"/>
        <end position="60"/>
    </location>
</feature>
<name>A0AAC9U2G4_9GAMM</name>
<evidence type="ECO:0000313" key="5">
    <source>
        <dbReference type="Proteomes" id="UP000318758"/>
    </source>
</evidence>
<reference evidence="3 5" key="2">
    <citation type="submission" date="2019-06" db="EMBL/GenBank/DDBJ databases">
        <title>Complete genome of Shewanella marisflavi ECSMB14101, a mussel settlement-inducing bacterium isolated from East China Sea.</title>
        <authorList>
            <person name="Yang J."/>
            <person name="Liang X."/>
            <person name="Chang R."/>
            <person name="Peng L."/>
        </authorList>
    </citation>
    <scope>NUCLEOTIDE SEQUENCE [LARGE SCALE GENOMIC DNA]</scope>
    <source>
        <strain evidence="3 5">ECSMB14101</strain>
    </source>
</reference>
<dbReference type="KEGG" id="smav:CFF01_15640"/>
<keyword evidence="1" id="KW-0812">Transmembrane</keyword>
<sequence length="70" mass="8048">MNINATLWGQVYFALALVVIYLTIRFAKGSANNLALVVFYSCLLNFIFPPGGWLYCFYWFRRSASAQINE</sequence>
<proteinExistence type="predicted"/>
<dbReference type="Proteomes" id="UP000318758">
    <property type="component" value="Chromosome"/>
</dbReference>
<keyword evidence="1" id="KW-0472">Membrane</keyword>
<dbReference type="EMBL" id="CP041153">
    <property type="protein sequence ID" value="QDF76476.1"/>
    <property type="molecule type" value="Genomic_DNA"/>
</dbReference>
<feature type="transmembrane region" description="Helical" evidence="1">
    <location>
        <begin position="6"/>
        <end position="24"/>
    </location>
</feature>
<evidence type="ECO:0000256" key="1">
    <source>
        <dbReference type="SAM" id="Phobius"/>
    </source>
</evidence>
<dbReference type="Proteomes" id="UP000198233">
    <property type="component" value="Chromosome"/>
</dbReference>
<evidence type="ECO:0000313" key="3">
    <source>
        <dbReference type="EMBL" id="QDF76476.1"/>
    </source>
</evidence>